<reference evidence="2 3" key="1">
    <citation type="submission" date="2016-10" db="EMBL/GenBank/DDBJ databases">
        <authorList>
            <person name="de Groot N.N."/>
        </authorList>
    </citation>
    <scope>NUCLEOTIDE SEQUENCE [LARGE SCALE GENOMIC DNA]</scope>
    <source>
        <strain evidence="2 3">Nv1</strain>
    </source>
</reference>
<evidence type="ECO:0000313" key="2">
    <source>
        <dbReference type="EMBL" id="SEL52798.1"/>
    </source>
</evidence>
<evidence type="ECO:0000256" key="1">
    <source>
        <dbReference type="SAM" id="SignalP"/>
    </source>
</evidence>
<dbReference type="AlphaFoldDB" id="A0A1H7QYK9"/>
<keyword evidence="1" id="KW-0732">Signal</keyword>
<organism evidence="2 3">
    <name type="scientific">Nitrosovibrio tenuis</name>
    <dbReference type="NCBI Taxonomy" id="1233"/>
    <lineage>
        <taxon>Bacteria</taxon>
        <taxon>Pseudomonadati</taxon>
        <taxon>Pseudomonadota</taxon>
        <taxon>Betaproteobacteria</taxon>
        <taxon>Nitrosomonadales</taxon>
        <taxon>Nitrosomonadaceae</taxon>
        <taxon>Nitrosovibrio</taxon>
    </lineage>
</organism>
<dbReference type="OrthoDB" id="334910at2"/>
<keyword evidence="3" id="KW-1185">Reference proteome</keyword>
<feature type="chain" id="PRO_5011542318" description="DUF3015 domain-containing protein" evidence="1">
    <location>
        <begin position="23"/>
        <end position="169"/>
    </location>
</feature>
<dbReference type="STRING" id="1233.SAMN05216387_11411"/>
<dbReference type="RefSeq" id="WP_090829406.1">
    <property type="nucleotide sequence ID" value="NZ_FOBH01000014.1"/>
</dbReference>
<dbReference type="Pfam" id="PF11220">
    <property type="entry name" value="DUF3015"/>
    <property type="match status" value="1"/>
</dbReference>
<feature type="signal peptide" evidence="1">
    <location>
        <begin position="1"/>
        <end position="22"/>
    </location>
</feature>
<dbReference type="Proteomes" id="UP000198620">
    <property type="component" value="Unassembled WGS sequence"/>
</dbReference>
<dbReference type="InterPro" id="IPR021383">
    <property type="entry name" value="DUF3015"/>
</dbReference>
<name>A0A1H7QYK9_9PROT</name>
<proteinExistence type="predicted"/>
<sequence length="169" mass="17874">MGRYSRIAVAASLFLLPVSVFAAGYGAAGCGLGSMVIGSKPGAEQIFASTTNATLGSQTLGITFGTSNCGDHGLVKISKEREVFAQENYTSLIKEMAQGKGENLYTLASLYQCPAGSHQEFGAMVQEKFDSLVANDQTTSTELLSQLENQLTRHPKLAKSCNINLSALN</sequence>
<dbReference type="EMBL" id="FOBH01000014">
    <property type="protein sequence ID" value="SEL52798.1"/>
    <property type="molecule type" value="Genomic_DNA"/>
</dbReference>
<accession>A0A1H7QYK9</accession>
<protein>
    <recommendedName>
        <fullName evidence="4">DUF3015 domain-containing protein</fullName>
    </recommendedName>
</protein>
<evidence type="ECO:0000313" key="3">
    <source>
        <dbReference type="Proteomes" id="UP000198620"/>
    </source>
</evidence>
<evidence type="ECO:0008006" key="4">
    <source>
        <dbReference type="Google" id="ProtNLM"/>
    </source>
</evidence>
<gene>
    <name evidence="2" type="ORF">SAMN05216387_11411</name>
</gene>
<dbReference type="PROSITE" id="PS51257">
    <property type="entry name" value="PROKAR_LIPOPROTEIN"/>
    <property type="match status" value="1"/>
</dbReference>